<sequence length="47" mass="5281">MANSKVFLSDLISGRCSSTVEVRLLRLRELMSVDMLLRDSKHLDSAS</sequence>
<accession>A0A816IW03</accession>
<protein>
    <submittedName>
        <fullName evidence="1">(rape) hypothetical protein</fullName>
    </submittedName>
</protein>
<gene>
    <name evidence="1" type="ORF">DARMORV10_C09P24420.1</name>
</gene>
<evidence type="ECO:0000313" key="1">
    <source>
        <dbReference type="EMBL" id="CAF1728556.1"/>
    </source>
</evidence>
<proteinExistence type="predicted"/>
<dbReference type="EMBL" id="HG994373">
    <property type="protein sequence ID" value="CAF1728556.1"/>
    <property type="molecule type" value="Genomic_DNA"/>
</dbReference>
<dbReference type="Proteomes" id="UP001295469">
    <property type="component" value="Chromosome C09"/>
</dbReference>
<organism evidence="1">
    <name type="scientific">Brassica napus</name>
    <name type="common">Rape</name>
    <dbReference type="NCBI Taxonomy" id="3708"/>
    <lineage>
        <taxon>Eukaryota</taxon>
        <taxon>Viridiplantae</taxon>
        <taxon>Streptophyta</taxon>
        <taxon>Embryophyta</taxon>
        <taxon>Tracheophyta</taxon>
        <taxon>Spermatophyta</taxon>
        <taxon>Magnoliopsida</taxon>
        <taxon>eudicotyledons</taxon>
        <taxon>Gunneridae</taxon>
        <taxon>Pentapetalae</taxon>
        <taxon>rosids</taxon>
        <taxon>malvids</taxon>
        <taxon>Brassicales</taxon>
        <taxon>Brassicaceae</taxon>
        <taxon>Brassiceae</taxon>
        <taxon>Brassica</taxon>
    </lineage>
</organism>
<name>A0A816IW03_BRANA</name>
<dbReference type="AlphaFoldDB" id="A0A816IW03"/>
<reference evidence="1" key="1">
    <citation type="submission" date="2021-01" db="EMBL/GenBank/DDBJ databases">
        <authorList>
            <consortium name="Genoscope - CEA"/>
            <person name="William W."/>
        </authorList>
    </citation>
    <scope>NUCLEOTIDE SEQUENCE</scope>
</reference>